<organism evidence="1 2">
    <name type="scientific">Nonomuraea rubra</name>
    <dbReference type="NCBI Taxonomy" id="46180"/>
    <lineage>
        <taxon>Bacteria</taxon>
        <taxon>Bacillati</taxon>
        <taxon>Actinomycetota</taxon>
        <taxon>Actinomycetes</taxon>
        <taxon>Streptosporangiales</taxon>
        <taxon>Streptosporangiaceae</taxon>
        <taxon>Nonomuraea</taxon>
    </lineage>
</organism>
<dbReference type="AlphaFoldDB" id="A0A7X0NV53"/>
<keyword evidence="2" id="KW-1185">Reference proteome</keyword>
<accession>A0A7X0NV53</accession>
<evidence type="ECO:0000313" key="1">
    <source>
        <dbReference type="EMBL" id="MBB6550165.1"/>
    </source>
</evidence>
<name>A0A7X0NV53_9ACTN</name>
<proteinExistence type="predicted"/>
<dbReference type="InterPro" id="IPR058347">
    <property type="entry name" value="DUF8034"/>
</dbReference>
<protein>
    <submittedName>
        <fullName evidence="1">Uncharacterized protein</fullName>
    </submittedName>
</protein>
<reference evidence="1 2" key="1">
    <citation type="submission" date="2020-08" db="EMBL/GenBank/DDBJ databases">
        <title>Sequencing the genomes of 1000 actinobacteria strains.</title>
        <authorList>
            <person name="Klenk H.-P."/>
        </authorList>
    </citation>
    <scope>NUCLEOTIDE SEQUENCE [LARGE SCALE GENOMIC DNA]</scope>
    <source>
        <strain evidence="1 2">DSM 43768</strain>
    </source>
</reference>
<dbReference type="Pfam" id="PF26099">
    <property type="entry name" value="DUF8034"/>
    <property type="match status" value="1"/>
</dbReference>
<dbReference type="RefSeq" id="WP_185104485.1">
    <property type="nucleotide sequence ID" value="NZ_JACHMI010000001.1"/>
</dbReference>
<dbReference type="EMBL" id="JACHMI010000001">
    <property type="protein sequence ID" value="MBB6550165.1"/>
    <property type="molecule type" value="Genomic_DNA"/>
</dbReference>
<comment type="caution">
    <text evidence="1">The sequence shown here is derived from an EMBL/GenBank/DDBJ whole genome shotgun (WGS) entry which is preliminary data.</text>
</comment>
<dbReference type="Proteomes" id="UP000565579">
    <property type="component" value="Unassembled WGS sequence"/>
</dbReference>
<gene>
    <name evidence="1" type="ORF">HD593_004960</name>
</gene>
<evidence type="ECO:0000313" key="2">
    <source>
        <dbReference type="Proteomes" id="UP000565579"/>
    </source>
</evidence>
<sequence length="642" mass="70898">MIRISATVPVRALPRWALLERELLARLDRAWRTFESRFCEPDGRLRYRGRMYGRDGVDDFYEPFFNWPVLYRLGGAGDLLDAAKHHWEGVTRQLAGFGFVREEYEVGYDWFHQGESLPFFLAICAADPADAAFRARARRFAELYLPGAGNYDPATRTIVAPHTGSGGPRWGVGEDWEEYRADQPGMEIYGLPLLDVPGVRTWDDLRDPAAARAMGRAMQERMGRGDTAVNLAATTLATNAWLYDHDPRLSDWVIEYVDAWRERAAANGGVLPDNVGPGGTVGELHGGAWYGGHYGWTWPHGLHSIAPAATVAALNSVVLTGTLDRLDLVGGTLDAVMAQGEVADRIATRGSLGPGWAERLGADDSTRELLVPYRHGPQGWFDRHPVPLAPVLWLAWARGDVAHDPRLERLRADSDSDWEAVRWFHDKEEQGHEAPWIGYLAGRNPDYPERALELALAQTLRRTALIAQAPDEPEDGDIHFWQRLNPVVTEVLTQLVSGAPPAVYYGGLALARVVIGDGTRGRPGLPPGVAALVSAAEERRIVLELVNTGDDDQLAVVQAGAFGEDEIVSAGHDIAEPGYPGDDRRYDIPPAPAGRRRVPAGTPRIEVFLPARTRITLDLEINRRVHRAAHQNFARTAQENNA</sequence>